<dbReference type="Proteomes" id="UP000282087">
    <property type="component" value="Unassembled WGS sequence"/>
</dbReference>
<feature type="region of interest" description="Disordered" evidence="4">
    <location>
        <begin position="32"/>
        <end position="51"/>
    </location>
</feature>
<sequence length="230" mass="26033">MIAALLSRFDLIFIVLYRVDEESDQLLSEHVMNSHARGKRRPRKSMRDNNASIPFQIPSRCADEPSVSDYVEAGTSGHQIRRACNVWSSNAAASSRSKRIRAQHKCHFSLLRAEVHRLCSPVRASTYVILGFCRALRRSEPNGWYGIPITTRHLESLIYLSQARAQAELAETVSAEHAQDVVDIMQDCLLDMYVTEDDNLDFDRNGGMSLAKKVKIYCSFSFLSYINKSG</sequence>
<keyword evidence="2" id="KW-0067">ATP-binding</keyword>
<dbReference type="Pfam" id="PF17855">
    <property type="entry name" value="MCM_lid"/>
    <property type="match status" value="1"/>
</dbReference>
<evidence type="ECO:0000259" key="6">
    <source>
        <dbReference type="Pfam" id="PF17855"/>
    </source>
</evidence>
<proteinExistence type="predicted"/>
<dbReference type="InterPro" id="IPR001208">
    <property type="entry name" value="MCM_dom"/>
</dbReference>
<dbReference type="PANTHER" id="PTHR11630">
    <property type="entry name" value="DNA REPLICATION LICENSING FACTOR MCM FAMILY MEMBER"/>
    <property type="match status" value="1"/>
</dbReference>
<protein>
    <recommendedName>
        <fullName evidence="9">MCM AAA-lid domain-containing protein</fullName>
    </recommendedName>
</protein>
<dbReference type="GO" id="GO:0005524">
    <property type="term" value="F:ATP binding"/>
    <property type="evidence" value="ECO:0007669"/>
    <property type="project" value="UniProtKB-KW"/>
</dbReference>
<dbReference type="AlphaFoldDB" id="A0A3M6VP12"/>
<dbReference type="PANTHER" id="PTHR11630:SF47">
    <property type="entry name" value="DNA HELICASE MCM8"/>
    <property type="match status" value="1"/>
</dbReference>
<comment type="caution">
    <text evidence="7">The sequence shown here is derived from an EMBL/GenBank/DDBJ whole genome shotgun (WGS) entry which is preliminary data.</text>
</comment>
<name>A0A3M6VP12_9STRA</name>
<evidence type="ECO:0008006" key="9">
    <source>
        <dbReference type="Google" id="ProtNLM"/>
    </source>
</evidence>
<keyword evidence="1" id="KW-0547">Nucleotide-binding</keyword>
<evidence type="ECO:0000313" key="7">
    <source>
        <dbReference type="EMBL" id="RMX68675.1"/>
    </source>
</evidence>
<evidence type="ECO:0000256" key="4">
    <source>
        <dbReference type="SAM" id="MobiDB-lite"/>
    </source>
</evidence>
<feature type="domain" description="MCM C-terminal AAA(+) ATPase" evidence="5">
    <location>
        <begin position="3"/>
        <end position="35"/>
    </location>
</feature>
<dbReference type="GO" id="GO:0017116">
    <property type="term" value="F:single-stranded DNA helicase activity"/>
    <property type="evidence" value="ECO:0007669"/>
    <property type="project" value="TreeGrafter"/>
</dbReference>
<dbReference type="InterPro" id="IPR027417">
    <property type="entry name" value="P-loop_NTPase"/>
</dbReference>
<evidence type="ECO:0000256" key="2">
    <source>
        <dbReference type="ARBA" id="ARBA00022840"/>
    </source>
</evidence>
<evidence type="ECO:0000256" key="3">
    <source>
        <dbReference type="ARBA" id="ARBA00023125"/>
    </source>
</evidence>
<evidence type="ECO:0000313" key="8">
    <source>
        <dbReference type="Proteomes" id="UP000282087"/>
    </source>
</evidence>
<gene>
    <name evidence="7" type="ORF">DD238_006580</name>
</gene>
<keyword evidence="8" id="KW-1185">Reference proteome</keyword>
<dbReference type="GO" id="GO:0005634">
    <property type="term" value="C:nucleus"/>
    <property type="evidence" value="ECO:0007669"/>
    <property type="project" value="TreeGrafter"/>
</dbReference>
<accession>A0A3M6VP12</accession>
<dbReference type="VEuPathDB" id="FungiDB:DD237_006931"/>
<dbReference type="Pfam" id="PF00493">
    <property type="entry name" value="MCM"/>
    <property type="match status" value="1"/>
</dbReference>
<dbReference type="Gene3D" id="3.40.50.300">
    <property type="entry name" value="P-loop containing nucleotide triphosphate hydrolases"/>
    <property type="match status" value="1"/>
</dbReference>
<evidence type="ECO:0000259" key="5">
    <source>
        <dbReference type="Pfam" id="PF00493"/>
    </source>
</evidence>
<keyword evidence="3" id="KW-0238">DNA-binding</keyword>
<feature type="domain" description="MCM AAA-lid" evidence="6">
    <location>
        <begin position="135"/>
        <end position="189"/>
    </location>
</feature>
<reference evidence="7 8" key="1">
    <citation type="submission" date="2018-06" db="EMBL/GenBank/DDBJ databases">
        <title>Comparative genomics of downy mildews reveals potential adaptations to biotrophy.</title>
        <authorList>
            <person name="Fletcher K."/>
            <person name="Klosterman S.J."/>
            <person name="Derevnina L."/>
            <person name="Martin F."/>
            <person name="Koike S."/>
            <person name="Reyes Chin-Wo S."/>
            <person name="Mou B."/>
            <person name="Michelmore R."/>
        </authorList>
    </citation>
    <scope>NUCLEOTIDE SEQUENCE [LARGE SCALE GENOMIC DNA]</scope>
    <source>
        <strain evidence="7 8">R14</strain>
    </source>
</reference>
<evidence type="ECO:0000256" key="1">
    <source>
        <dbReference type="ARBA" id="ARBA00022741"/>
    </source>
</evidence>
<dbReference type="STRING" id="542832.A0A3M6VP12"/>
<dbReference type="GO" id="GO:0003697">
    <property type="term" value="F:single-stranded DNA binding"/>
    <property type="evidence" value="ECO:0007669"/>
    <property type="project" value="TreeGrafter"/>
</dbReference>
<organism evidence="7 8">
    <name type="scientific">Peronospora effusa</name>
    <dbReference type="NCBI Taxonomy" id="542832"/>
    <lineage>
        <taxon>Eukaryota</taxon>
        <taxon>Sar</taxon>
        <taxon>Stramenopiles</taxon>
        <taxon>Oomycota</taxon>
        <taxon>Peronosporomycetes</taxon>
        <taxon>Peronosporales</taxon>
        <taxon>Peronosporaceae</taxon>
        <taxon>Peronospora</taxon>
    </lineage>
</organism>
<dbReference type="InterPro" id="IPR031327">
    <property type="entry name" value="MCM"/>
</dbReference>
<dbReference type="InterPro" id="IPR041562">
    <property type="entry name" value="MCM_lid"/>
</dbReference>
<dbReference type="EMBL" id="QLLG01000058">
    <property type="protein sequence ID" value="RMX68675.1"/>
    <property type="molecule type" value="Genomic_DNA"/>
</dbReference>
<dbReference type="GO" id="GO:0042555">
    <property type="term" value="C:MCM complex"/>
    <property type="evidence" value="ECO:0007669"/>
    <property type="project" value="TreeGrafter"/>
</dbReference>